<reference evidence="1" key="1">
    <citation type="submission" date="2019-10" db="EMBL/GenBank/DDBJ databases">
        <title>Description of Paenibacillus glebae sp. nov.</title>
        <authorList>
            <person name="Carlier A."/>
            <person name="Qi S."/>
        </authorList>
    </citation>
    <scope>NUCLEOTIDE SEQUENCE</scope>
    <source>
        <strain evidence="1">LMG 31456</strain>
    </source>
</reference>
<proteinExistence type="predicted"/>
<evidence type="ECO:0000313" key="1">
    <source>
        <dbReference type="EMBL" id="NOU97427.1"/>
    </source>
</evidence>
<protein>
    <recommendedName>
        <fullName evidence="3">Amphi-Trp domain-containing protein</fullName>
    </recommendedName>
</protein>
<dbReference type="EMBL" id="WHOD01000113">
    <property type="protein sequence ID" value="NOU97427.1"/>
    <property type="molecule type" value="Genomic_DNA"/>
</dbReference>
<keyword evidence="2" id="KW-1185">Reference proteome</keyword>
<name>A0A972H0Y3_9BACL</name>
<sequence>MGGAPQFAALLRKLADQLDTDTLTVRGKKVTLPEVDMEHKISHKNELGANRFTITIEWLDS</sequence>
<evidence type="ECO:0008006" key="3">
    <source>
        <dbReference type="Google" id="ProtNLM"/>
    </source>
</evidence>
<comment type="caution">
    <text evidence="1">The sequence shown here is derived from an EMBL/GenBank/DDBJ whole genome shotgun (WGS) entry which is preliminary data.</text>
</comment>
<evidence type="ECO:0000313" key="2">
    <source>
        <dbReference type="Proteomes" id="UP000641588"/>
    </source>
</evidence>
<dbReference type="AlphaFoldDB" id="A0A972H0Y3"/>
<dbReference type="Proteomes" id="UP000641588">
    <property type="component" value="Unassembled WGS sequence"/>
</dbReference>
<dbReference type="RefSeq" id="WP_171655685.1">
    <property type="nucleotide sequence ID" value="NZ_WHOD01000113.1"/>
</dbReference>
<organism evidence="1 2">
    <name type="scientific">Paenibacillus foliorum</name>
    <dbReference type="NCBI Taxonomy" id="2654974"/>
    <lineage>
        <taxon>Bacteria</taxon>
        <taxon>Bacillati</taxon>
        <taxon>Bacillota</taxon>
        <taxon>Bacilli</taxon>
        <taxon>Bacillales</taxon>
        <taxon>Paenibacillaceae</taxon>
        <taxon>Paenibacillus</taxon>
    </lineage>
</organism>
<gene>
    <name evidence="1" type="ORF">GC093_30010</name>
</gene>
<accession>A0A972H0Y3</accession>